<dbReference type="CDD" id="cd01650">
    <property type="entry name" value="RT_nLTR_like"/>
    <property type="match status" value="1"/>
</dbReference>
<evidence type="ECO:0000259" key="1">
    <source>
        <dbReference type="PROSITE" id="PS50878"/>
    </source>
</evidence>
<dbReference type="GO" id="GO:0003676">
    <property type="term" value="F:nucleic acid binding"/>
    <property type="evidence" value="ECO:0007669"/>
    <property type="project" value="InterPro"/>
</dbReference>
<sequence>MESARLLLDTLVVVDSCSEDNMHHTIMRNIAASPYPWHTFDPPFTISEIECAMKQGNSHSAPGHDGLTYSFIKGLFEYHPQFFYFIFNTALRIGHFPQAWRRGKVIFIPKPGRPLNSPNAYRPIVMNSVFSKVLERLLNSRLYYFLHNNNLLHNNQYGFTHNKSATLALYTLRSKLAAYKAAKLPTILISLDFVGAFDSVWHPAVLNFLRKHRCPQNLYFLLKSFLSNRTVTFSTNVAEETVRTTIGSPQGSPISPLLWNIVIYSLLNLPVPPDVHIQAYADDTIIVITDKSRLRLQAKAEHVLALVSGWAREQKVTVSAEKSFFVFFNNGHMGTSKRCPSIRMDGIFSQTQERIKILGVLFDPSLNFHAHIDYIKGKAEVSTSRLLAFVKSHRSLKSTLIRRLYRQVILPSLTYASPVWWPMFPSKFIRARVLSVQRTVLISLTGAFYTTRTSSLQILANAPPLPLELDRQSAEFSLFILRNVTYYGVKTFKPADILYPCSPWAHHPSKKYKFTFTKLSPSQEAVIFKTKAIHVYTDGSYTSYAAGAAYIALTKDGKIITVRKFQIRNASSAYDTELIAFQEALHFVLQTTLTRQPTFTQTVYRF</sequence>
<dbReference type="OrthoDB" id="6485674at2759"/>
<evidence type="ECO:0000313" key="2">
    <source>
        <dbReference type="EMBL" id="NIE47696.1"/>
    </source>
</evidence>
<accession>A0A6G5ABX4</accession>
<dbReference type="EMBL" id="GIKN01005423">
    <property type="protein sequence ID" value="NIE47696.1"/>
    <property type="molecule type" value="Transcribed_RNA"/>
</dbReference>
<dbReference type="Pfam" id="PF00078">
    <property type="entry name" value="RVT_1"/>
    <property type="match status" value="1"/>
</dbReference>
<dbReference type="InterPro" id="IPR036397">
    <property type="entry name" value="RNaseH_sf"/>
</dbReference>
<dbReference type="AlphaFoldDB" id="A0A6G5ABX4"/>
<reference evidence="2" key="1">
    <citation type="submission" date="2020-03" db="EMBL/GenBank/DDBJ databases">
        <title>A transcriptome and proteome of the tick Rhipicephalus microplus shaped by the genetic composition of its hosts and developmental stage.</title>
        <authorList>
            <person name="Garcia G.R."/>
            <person name="Ribeiro J.M.C."/>
            <person name="Maruyama S.R."/>
            <person name="Gardinasse L.G."/>
            <person name="Nelson K."/>
            <person name="Ferreira B.R."/>
            <person name="Andrade T.G."/>
            <person name="Santos I.K.F.M."/>
        </authorList>
    </citation>
    <scope>NUCLEOTIDE SEQUENCE</scope>
    <source>
        <strain evidence="2">NSGR</strain>
        <tissue evidence="2">Salivary glands</tissue>
    </source>
</reference>
<dbReference type="InterPro" id="IPR043502">
    <property type="entry name" value="DNA/RNA_pol_sf"/>
</dbReference>
<protein>
    <submittedName>
        <fullName evidence="2">Putative tick transposon</fullName>
    </submittedName>
</protein>
<dbReference type="InterPro" id="IPR000477">
    <property type="entry name" value="RT_dom"/>
</dbReference>
<dbReference type="VEuPathDB" id="VectorBase:LOC119161786"/>
<organism evidence="2">
    <name type="scientific">Rhipicephalus microplus</name>
    <name type="common">Cattle tick</name>
    <name type="synonym">Boophilus microplus</name>
    <dbReference type="NCBI Taxonomy" id="6941"/>
    <lineage>
        <taxon>Eukaryota</taxon>
        <taxon>Metazoa</taxon>
        <taxon>Ecdysozoa</taxon>
        <taxon>Arthropoda</taxon>
        <taxon>Chelicerata</taxon>
        <taxon>Arachnida</taxon>
        <taxon>Acari</taxon>
        <taxon>Parasitiformes</taxon>
        <taxon>Ixodida</taxon>
        <taxon>Ixodoidea</taxon>
        <taxon>Ixodidae</taxon>
        <taxon>Rhipicephalinae</taxon>
        <taxon>Rhipicephalus</taxon>
        <taxon>Boophilus</taxon>
    </lineage>
</organism>
<dbReference type="PROSITE" id="PS50878">
    <property type="entry name" value="RT_POL"/>
    <property type="match status" value="1"/>
</dbReference>
<name>A0A6G5ABX4_RHIMP</name>
<dbReference type="PANTHER" id="PTHR33481">
    <property type="entry name" value="REVERSE TRANSCRIPTASE"/>
    <property type="match status" value="1"/>
</dbReference>
<dbReference type="Gene3D" id="3.30.420.10">
    <property type="entry name" value="Ribonuclease H-like superfamily/Ribonuclease H"/>
    <property type="match status" value="1"/>
</dbReference>
<dbReference type="PANTHER" id="PTHR33481:SF1">
    <property type="entry name" value="ENDONUCLEASE_EXONUCLEASE_PHOSPHATASE DOMAIN-CONTAINING PROTEIN-RELATED"/>
    <property type="match status" value="1"/>
</dbReference>
<proteinExistence type="predicted"/>
<dbReference type="SUPFAM" id="SSF56672">
    <property type="entry name" value="DNA/RNA polymerases"/>
    <property type="match status" value="1"/>
</dbReference>
<dbReference type="GO" id="GO:0071897">
    <property type="term" value="P:DNA biosynthetic process"/>
    <property type="evidence" value="ECO:0007669"/>
    <property type="project" value="UniProtKB-ARBA"/>
</dbReference>
<feature type="domain" description="Reverse transcriptase" evidence="1">
    <location>
        <begin position="89"/>
        <end position="362"/>
    </location>
</feature>